<keyword evidence="13" id="KW-0966">Cell projection</keyword>
<evidence type="ECO:0000256" key="2">
    <source>
        <dbReference type="ARBA" id="ARBA00004613"/>
    </source>
</evidence>
<comment type="similarity">
    <text evidence="3">Belongs to the flagella basal body rod proteins family.</text>
</comment>
<sequence>MSSNLFSIGLSGLNAAQWGLTVTGENISNVSTPGYTLEAPVYSESSGTYTGSGYLPMGVSTDTVVRQYSQYLTTELNNAQSSSSALSTYNTMISQLNNLVGSPTSGISSAISSYFTGLQNVANSASSVSARQTAISDAQTLANQINQAGQQYDQLRSSVNTQLSSTVTQINTYTAQIASLNTQITQASSQGQPPNQLLDARDQAVSNLSQLIGVSVVQDNGSYSLFMSNGQPLVLAGNSFNLGTATSASDPSELSVQYLGQAGAKPTPAPQTLSDTNVSGGTLGGLLQFRSQTLDPAEAQLGAIATSFAAQVNAQNELGLTLNGTAGGALFTVGSPTVYANPKNTGNATLSTSFANASQPTTGNYTLSYNGSTYTLTDNQTGSIVGSATNLNNPIGGLQFSVASGTMNAGDSFSIKPTSDALDNFALTTTSPSAIAAAAPVLASASTSNTGSMTVTQGTVSAGYSAPTSTSTITYTAGTGLTGFPVGSVVTVAGSPSTSYTISSATTAVPYSASSGATLTITNPTNSASAGVMNNVTVTVSGTPASGDSFTIGPNTGASNDGRNAQLLSGLTSATVLSGGTATLAGAYATYVNDIGNQTTRIQTSATAQSTLVTQITSAQQSVSGVNTNEEAANLLQYQQLYQANSKVIQAAETMFQTLLGIFQ</sequence>
<dbReference type="InterPro" id="IPR001444">
    <property type="entry name" value="Flag_bb_rod_N"/>
</dbReference>
<organism evidence="13 14">
    <name type="scientific">Paraburkholderia translucens</name>
    <dbReference type="NCBI Taxonomy" id="2886945"/>
    <lineage>
        <taxon>Bacteria</taxon>
        <taxon>Pseudomonadati</taxon>
        <taxon>Pseudomonadota</taxon>
        <taxon>Betaproteobacteria</taxon>
        <taxon>Burkholderiales</taxon>
        <taxon>Burkholderiaceae</taxon>
        <taxon>Paraburkholderia</taxon>
    </lineage>
</organism>
<dbReference type="InterPro" id="IPR049474">
    <property type="entry name" value="FlgK_D3"/>
</dbReference>
<evidence type="ECO:0000259" key="11">
    <source>
        <dbReference type="Pfam" id="PF21159"/>
    </source>
</evidence>
<keyword evidence="14" id="KW-1185">Reference proteome</keyword>
<comment type="subcellular location">
    <subcellularLocation>
        <location evidence="1">Bacterial flagellum</location>
    </subcellularLocation>
    <subcellularLocation>
        <location evidence="2">Secreted</location>
    </subcellularLocation>
</comment>
<comment type="caution">
    <text evidence="13">The sequence shown here is derived from an EMBL/GenBank/DDBJ whole genome shotgun (WGS) entry which is preliminary data.</text>
</comment>
<feature type="domain" description="Flagellar basal body rod protein N-terminal" evidence="8">
    <location>
        <begin position="8"/>
        <end position="36"/>
    </location>
</feature>
<accession>A0ABS8KCL5</accession>
<proteinExistence type="inferred from homology"/>
<dbReference type="RefSeq" id="WP_230561069.1">
    <property type="nucleotide sequence ID" value="NZ_JAJITC010000004.1"/>
</dbReference>
<evidence type="ECO:0000259" key="10">
    <source>
        <dbReference type="Pfam" id="PF21158"/>
    </source>
</evidence>
<dbReference type="InterPro" id="IPR010930">
    <property type="entry name" value="Flg_bb/hook_C_dom"/>
</dbReference>
<evidence type="ECO:0000256" key="7">
    <source>
        <dbReference type="SAM" id="Coils"/>
    </source>
</evidence>
<evidence type="ECO:0000256" key="1">
    <source>
        <dbReference type="ARBA" id="ARBA00004365"/>
    </source>
</evidence>
<dbReference type="Pfam" id="PF21158">
    <property type="entry name" value="flgK_1st_1"/>
    <property type="match status" value="1"/>
</dbReference>
<dbReference type="SUPFAM" id="SSF64518">
    <property type="entry name" value="Phase 1 flagellin"/>
    <property type="match status" value="2"/>
</dbReference>
<protein>
    <recommendedName>
        <fullName evidence="4">Flagellar hook-associated protein 1</fullName>
    </recommendedName>
</protein>
<dbReference type="InterPro" id="IPR053927">
    <property type="entry name" value="FlgK_helical"/>
</dbReference>
<dbReference type="Pfam" id="PF22638">
    <property type="entry name" value="FlgK_D1"/>
    <property type="match status" value="1"/>
</dbReference>
<keyword evidence="6" id="KW-0975">Bacterial flagellum</keyword>
<keyword evidence="13" id="KW-0282">Flagellum</keyword>
<dbReference type="EMBL" id="JAJITC010000004">
    <property type="protein sequence ID" value="MCC8402218.1"/>
    <property type="molecule type" value="Genomic_DNA"/>
</dbReference>
<feature type="domain" description="Flagellar basal-body/hook protein C-terminal" evidence="9">
    <location>
        <begin position="623"/>
        <end position="661"/>
    </location>
</feature>
<keyword evidence="13" id="KW-0969">Cilium</keyword>
<evidence type="ECO:0000256" key="6">
    <source>
        <dbReference type="ARBA" id="ARBA00023143"/>
    </source>
</evidence>
<feature type="domain" description="Flagellar hook-associated protein 1 D3" evidence="11">
    <location>
        <begin position="440"/>
        <end position="554"/>
    </location>
</feature>
<dbReference type="Pfam" id="PF00460">
    <property type="entry name" value="Flg_bb_rod"/>
    <property type="match status" value="1"/>
</dbReference>
<dbReference type="InterPro" id="IPR019776">
    <property type="entry name" value="Flagellar_basal_body_rod_CS"/>
</dbReference>
<name>A0ABS8KCL5_9BURK</name>
<dbReference type="PROSITE" id="PS00588">
    <property type="entry name" value="FLAGELLA_BB_ROD"/>
    <property type="match status" value="1"/>
</dbReference>
<feature type="domain" description="Flagellar hook-associated protein FlgK helical" evidence="12">
    <location>
        <begin position="93"/>
        <end position="331"/>
    </location>
</feature>
<evidence type="ECO:0000313" key="14">
    <source>
        <dbReference type="Proteomes" id="UP001430614"/>
    </source>
</evidence>
<gene>
    <name evidence="13" type="primary">flgK</name>
    <name evidence="13" type="ORF">LJ655_09985</name>
</gene>
<feature type="coiled-coil region" evidence="7">
    <location>
        <begin position="138"/>
        <end position="190"/>
    </location>
</feature>
<dbReference type="PRINTS" id="PR01005">
    <property type="entry name" value="FLGHOOKAP1"/>
</dbReference>
<dbReference type="PANTHER" id="PTHR30033">
    <property type="entry name" value="FLAGELLAR HOOK-ASSOCIATED PROTEIN 1"/>
    <property type="match status" value="1"/>
</dbReference>
<evidence type="ECO:0000313" key="13">
    <source>
        <dbReference type="EMBL" id="MCC8402218.1"/>
    </source>
</evidence>
<keyword evidence="5" id="KW-0964">Secreted</keyword>
<keyword evidence="7" id="KW-0175">Coiled coil</keyword>
<evidence type="ECO:0000259" key="12">
    <source>
        <dbReference type="Pfam" id="PF22638"/>
    </source>
</evidence>
<evidence type="ECO:0000256" key="3">
    <source>
        <dbReference type="ARBA" id="ARBA00009677"/>
    </source>
</evidence>
<dbReference type="NCBIfam" id="TIGR02492">
    <property type="entry name" value="flgK_ends"/>
    <property type="match status" value="1"/>
</dbReference>
<evidence type="ECO:0000256" key="5">
    <source>
        <dbReference type="ARBA" id="ARBA00022525"/>
    </source>
</evidence>
<dbReference type="InterPro" id="IPR002371">
    <property type="entry name" value="FlgK"/>
</dbReference>
<feature type="domain" description="Flagellar hook-associated protein 1 D2-like" evidence="10">
    <location>
        <begin position="340"/>
        <end position="417"/>
    </location>
</feature>
<dbReference type="Pfam" id="PF06429">
    <property type="entry name" value="Flg_bbr_C"/>
    <property type="match status" value="1"/>
</dbReference>
<dbReference type="Proteomes" id="UP001430614">
    <property type="component" value="Unassembled WGS sequence"/>
</dbReference>
<evidence type="ECO:0000259" key="9">
    <source>
        <dbReference type="Pfam" id="PF06429"/>
    </source>
</evidence>
<evidence type="ECO:0000259" key="8">
    <source>
        <dbReference type="Pfam" id="PF00460"/>
    </source>
</evidence>
<dbReference type="PANTHER" id="PTHR30033:SF1">
    <property type="entry name" value="FLAGELLAR HOOK-ASSOCIATED PROTEIN 1"/>
    <property type="match status" value="1"/>
</dbReference>
<dbReference type="Pfam" id="PF21159">
    <property type="entry name" value="FlgK_2nd"/>
    <property type="match status" value="1"/>
</dbReference>
<dbReference type="InterPro" id="IPR049119">
    <property type="entry name" value="FlgK_D2-like"/>
</dbReference>
<evidence type="ECO:0000256" key="4">
    <source>
        <dbReference type="ARBA" id="ARBA00016244"/>
    </source>
</evidence>
<reference evidence="13 14" key="1">
    <citation type="submission" date="2021-11" db="EMBL/GenBank/DDBJ databases">
        <authorList>
            <person name="Oh E.-T."/>
            <person name="Kim S.-B."/>
        </authorList>
    </citation>
    <scope>NUCLEOTIDE SEQUENCE [LARGE SCALE GENOMIC DNA]</scope>
    <source>
        <strain evidence="13 14">MMS20-SJTN17</strain>
    </source>
</reference>